<reference evidence="8" key="1">
    <citation type="submission" date="2015-05" db="EMBL/GenBank/DDBJ databases">
        <title>Draft genome sequence of 'Candidatus Phytoplasma Pruni' strain CX, a plant pathogenic bacterium.</title>
        <authorList>
            <person name="Lee I.-M."/>
            <person name="Bottner-Parker K.D."/>
            <person name="Shao J."/>
            <person name="Gundersen-Rindal D.E."/>
            <person name="Zhao Y."/>
            <person name="Davis R.E."/>
        </authorList>
    </citation>
    <scope>NUCLEOTIDE SEQUENCE [LARGE SCALE GENOMIC DNA]</scope>
    <source>
        <strain evidence="8">CX</strain>
    </source>
</reference>
<dbReference type="Gene3D" id="3.40.50.300">
    <property type="entry name" value="P-loop containing nucleotide triphosphate hydrolases"/>
    <property type="match status" value="1"/>
</dbReference>
<dbReference type="PANTHER" id="PTHR43297:SF2">
    <property type="entry name" value="DIPEPTIDE TRANSPORT ATP-BINDING PROTEIN DPPD"/>
    <property type="match status" value="1"/>
</dbReference>
<keyword evidence="3" id="KW-0813">Transport</keyword>
<dbReference type="Proteomes" id="UP000037386">
    <property type="component" value="Unassembled WGS sequence"/>
</dbReference>
<keyword evidence="7" id="KW-0067">ATP-binding</keyword>
<evidence type="ECO:0000256" key="5">
    <source>
        <dbReference type="ARBA" id="ARBA00023136"/>
    </source>
</evidence>
<evidence type="ECO:0000256" key="4">
    <source>
        <dbReference type="ARBA" id="ARBA00022475"/>
    </source>
</evidence>
<comment type="subcellular location">
    <subcellularLocation>
        <location evidence="1">Membrane</location>
    </subcellularLocation>
</comment>
<dbReference type="GO" id="GO:0016887">
    <property type="term" value="F:ATP hydrolysis activity"/>
    <property type="evidence" value="ECO:0007669"/>
    <property type="project" value="InterPro"/>
</dbReference>
<organism evidence="7 8">
    <name type="scientific">Candidatus Phytoplasma pruni</name>
    <dbReference type="NCBI Taxonomy" id="479893"/>
    <lineage>
        <taxon>Bacteria</taxon>
        <taxon>Bacillati</taxon>
        <taxon>Mycoplasmatota</taxon>
        <taxon>Mollicutes</taxon>
        <taxon>Acholeplasmatales</taxon>
        <taxon>Acholeplasmataceae</taxon>
        <taxon>Candidatus Phytoplasma</taxon>
        <taxon>16SrIII (X-disease group)</taxon>
    </lineage>
</organism>
<evidence type="ECO:0000256" key="3">
    <source>
        <dbReference type="ARBA" id="ARBA00022448"/>
    </source>
</evidence>
<evidence type="ECO:0000259" key="6">
    <source>
        <dbReference type="Pfam" id="PF00005"/>
    </source>
</evidence>
<dbReference type="GO" id="GO:0005524">
    <property type="term" value="F:ATP binding"/>
    <property type="evidence" value="ECO:0007669"/>
    <property type="project" value="UniProtKB-KW"/>
</dbReference>
<dbReference type="InterPro" id="IPR050388">
    <property type="entry name" value="ABC_Ni/Peptide_Import"/>
</dbReference>
<dbReference type="RefSeq" id="WP_235443184.1">
    <property type="nucleotide sequence ID" value="NZ_LHCF01000003.1"/>
</dbReference>
<dbReference type="STRING" id="479893.CPX_001404"/>
<sequence>MSDILKIIDLQINFKTSQGTIYALRGVNFTLQKGEIFAICGESGSGKSITSKAIAGLLPSNAIVKKGEILYENQDLTKITDKDFNQIRGRKITMIFQNPMTSLNPLMKVGKQIEEVFKIKAKRDKKNYSKTEFKKQTIQLMKEMGIDEADNKYHLYPHQLSGGIEVFQKFRHFLFFKNSLRLTIKLVFFLFKD</sequence>
<dbReference type="EMBL" id="LHCF01000003">
    <property type="protein sequence ID" value="KOR75614.1"/>
    <property type="molecule type" value="Genomic_DNA"/>
</dbReference>
<gene>
    <name evidence="7" type="ORF">CPX_001404</name>
</gene>
<keyword evidence="5" id="KW-0472">Membrane</keyword>
<accession>A0A0M1N0X2</accession>
<dbReference type="SUPFAM" id="SSF52540">
    <property type="entry name" value="P-loop containing nucleoside triphosphate hydrolases"/>
    <property type="match status" value="1"/>
</dbReference>
<name>A0A0M1N0X2_9MOLU</name>
<keyword evidence="7" id="KW-0547">Nucleotide-binding</keyword>
<evidence type="ECO:0000256" key="1">
    <source>
        <dbReference type="ARBA" id="ARBA00004370"/>
    </source>
</evidence>
<dbReference type="Pfam" id="PF00005">
    <property type="entry name" value="ABC_tran"/>
    <property type="match status" value="1"/>
</dbReference>
<comment type="caution">
    <text evidence="7">The sequence shown here is derived from an EMBL/GenBank/DDBJ whole genome shotgun (WGS) entry which is preliminary data.</text>
</comment>
<evidence type="ECO:0000256" key="2">
    <source>
        <dbReference type="ARBA" id="ARBA00005417"/>
    </source>
</evidence>
<evidence type="ECO:0000313" key="7">
    <source>
        <dbReference type="EMBL" id="KOR75614.1"/>
    </source>
</evidence>
<evidence type="ECO:0000313" key="8">
    <source>
        <dbReference type="Proteomes" id="UP000037386"/>
    </source>
</evidence>
<dbReference type="InterPro" id="IPR027417">
    <property type="entry name" value="P-loop_NTPase"/>
</dbReference>
<proteinExistence type="inferred from homology"/>
<dbReference type="GO" id="GO:0016020">
    <property type="term" value="C:membrane"/>
    <property type="evidence" value="ECO:0007669"/>
    <property type="project" value="UniProtKB-SubCell"/>
</dbReference>
<dbReference type="PANTHER" id="PTHR43297">
    <property type="entry name" value="OLIGOPEPTIDE TRANSPORT ATP-BINDING PROTEIN APPD"/>
    <property type="match status" value="1"/>
</dbReference>
<dbReference type="InterPro" id="IPR003439">
    <property type="entry name" value="ABC_transporter-like_ATP-bd"/>
</dbReference>
<dbReference type="AlphaFoldDB" id="A0A0M1N0X2"/>
<protein>
    <submittedName>
        <fullName evidence="7">Oligopeptide ABC transporter, ATP-binding protein</fullName>
    </submittedName>
</protein>
<dbReference type="PATRIC" id="fig|479893.3.peg.187"/>
<comment type="similarity">
    <text evidence="2">Belongs to the ABC transporter superfamily.</text>
</comment>
<feature type="domain" description="ABC transporter" evidence="6">
    <location>
        <begin position="24"/>
        <end position="164"/>
    </location>
</feature>
<keyword evidence="4" id="KW-1003">Cell membrane</keyword>